<reference evidence="5" key="1">
    <citation type="submission" date="2022-01" db="EMBL/GenBank/DDBJ databases">
        <authorList>
            <person name="Braso-Vives M."/>
        </authorList>
    </citation>
    <scope>NUCLEOTIDE SEQUENCE</scope>
</reference>
<evidence type="ECO:0000256" key="3">
    <source>
        <dbReference type="ARBA" id="ARBA00023262"/>
    </source>
</evidence>
<dbReference type="InterPro" id="IPR011584">
    <property type="entry name" value="GFP-related"/>
</dbReference>
<dbReference type="SUPFAM" id="SSF54511">
    <property type="entry name" value="GFP-like"/>
    <property type="match status" value="1"/>
</dbReference>
<feature type="compositionally biased region" description="Basic residues" evidence="4">
    <location>
        <begin position="1"/>
        <end position="13"/>
    </location>
</feature>
<dbReference type="InterPro" id="IPR009017">
    <property type="entry name" value="GFP"/>
</dbReference>
<keyword evidence="2" id="KW-0455">Luminescence</keyword>
<gene>
    <name evidence="5" type="primary">Hypp7957</name>
    <name evidence="5" type="ORF">BLAG_LOCUS9218</name>
</gene>
<name>A0A8K0EG26_BRALA</name>
<evidence type="ECO:0000313" key="6">
    <source>
        <dbReference type="Proteomes" id="UP000838412"/>
    </source>
</evidence>
<evidence type="ECO:0000256" key="1">
    <source>
        <dbReference type="ARBA" id="ARBA00008949"/>
    </source>
</evidence>
<dbReference type="Gene3D" id="2.40.155.10">
    <property type="entry name" value="Green fluorescent protein"/>
    <property type="match status" value="1"/>
</dbReference>
<dbReference type="Pfam" id="PF01353">
    <property type="entry name" value="GFP"/>
    <property type="match status" value="1"/>
</dbReference>
<proteinExistence type="inferred from homology"/>
<keyword evidence="3" id="KW-0599">Photoprotein</keyword>
<dbReference type="OrthoDB" id="10011247at2759"/>
<feature type="compositionally biased region" description="Basic and acidic residues" evidence="4">
    <location>
        <begin position="14"/>
        <end position="23"/>
    </location>
</feature>
<dbReference type="Proteomes" id="UP000838412">
    <property type="component" value="Chromosome 16"/>
</dbReference>
<dbReference type="GO" id="GO:0008218">
    <property type="term" value="P:bioluminescence"/>
    <property type="evidence" value="ECO:0007669"/>
    <property type="project" value="UniProtKB-KW"/>
</dbReference>
<evidence type="ECO:0000313" key="5">
    <source>
        <dbReference type="EMBL" id="CAH1247597.1"/>
    </source>
</evidence>
<comment type="similarity">
    <text evidence="1">Belongs to the GFP family.</text>
</comment>
<dbReference type="AlphaFoldDB" id="A0A8K0EG26"/>
<sequence>MKRSRGRQQKKKKEKTDNIEVKELTEKKSEASLLLIQGRVGRREDEHHLRCPRESTVIETRARDQGASSPSLFSSKIFTPSLADSMSPCTSALPTTHDCHIYGTINGHEFDLKGGGSGNPNDGTLETKVRSTKGPLPFSGVILAPNLGYGYHQYTPFPAGMSPYQNAIRNGGYEKHRTMRFEDGGVMSVTFRYTYEGNKIKGEFQVVGSGFPDDGPVMTNQLVAHDNNCERVMVLGPRAVGSDNIWTFTTKGKGFYKANTVTNATFAQDLQPGLEKIMPLFVFRKLEIGCSKTEVSLVEKEKVFDDLFQ</sequence>
<accession>A0A8K0EG26</accession>
<feature type="region of interest" description="Disordered" evidence="4">
    <location>
        <begin position="1"/>
        <end position="23"/>
    </location>
</feature>
<evidence type="ECO:0000256" key="4">
    <source>
        <dbReference type="SAM" id="MobiDB-lite"/>
    </source>
</evidence>
<dbReference type="EMBL" id="OV696701">
    <property type="protein sequence ID" value="CAH1247597.1"/>
    <property type="molecule type" value="Genomic_DNA"/>
</dbReference>
<keyword evidence="6" id="KW-1185">Reference proteome</keyword>
<evidence type="ECO:0000256" key="2">
    <source>
        <dbReference type="ARBA" id="ARBA00023223"/>
    </source>
</evidence>
<protein>
    <submittedName>
        <fullName evidence="5">Hypp7957 protein</fullName>
    </submittedName>
</protein>
<organism evidence="5 6">
    <name type="scientific">Branchiostoma lanceolatum</name>
    <name type="common">Common lancelet</name>
    <name type="synonym">Amphioxus lanceolatum</name>
    <dbReference type="NCBI Taxonomy" id="7740"/>
    <lineage>
        <taxon>Eukaryota</taxon>
        <taxon>Metazoa</taxon>
        <taxon>Chordata</taxon>
        <taxon>Cephalochordata</taxon>
        <taxon>Leptocardii</taxon>
        <taxon>Amphioxiformes</taxon>
        <taxon>Branchiostomatidae</taxon>
        <taxon>Branchiostoma</taxon>
    </lineage>
</organism>